<comment type="caution">
    <text evidence="1">The sequence shown here is derived from an EMBL/GenBank/DDBJ whole genome shotgun (WGS) entry which is preliminary data.</text>
</comment>
<protein>
    <submittedName>
        <fullName evidence="1">Uncharacterized protein</fullName>
    </submittedName>
</protein>
<evidence type="ECO:0000313" key="1">
    <source>
        <dbReference type="EMBL" id="KAG6945711.1"/>
    </source>
</evidence>
<sequence length="110" mass="12521">MVADGYAVLLGHIKRIFESTNGLTWIEPVAVYAKPTNNMPQTPERDHAAFVLQLFVYVPRPRVQRLTPNVPPTRYRARIQKQLPRVAEYMRERQIEGGAATTRYAAVSQA</sequence>
<proteinExistence type="predicted"/>
<evidence type="ECO:0000313" key="2">
    <source>
        <dbReference type="Proteomes" id="UP000688947"/>
    </source>
</evidence>
<organism evidence="1 2">
    <name type="scientific">Phytophthora cactorum</name>
    <dbReference type="NCBI Taxonomy" id="29920"/>
    <lineage>
        <taxon>Eukaryota</taxon>
        <taxon>Sar</taxon>
        <taxon>Stramenopiles</taxon>
        <taxon>Oomycota</taxon>
        <taxon>Peronosporomycetes</taxon>
        <taxon>Peronosporales</taxon>
        <taxon>Peronosporaceae</taxon>
        <taxon>Phytophthora</taxon>
    </lineage>
</organism>
<dbReference type="OrthoDB" id="110390at2759"/>
<gene>
    <name evidence="1" type="ORF">JG687_00017122</name>
</gene>
<dbReference type="Proteomes" id="UP000688947">
    <property type="component" value="Unassembled WGS sequence"/>
</dbReference>
<name>A0A8T1TTA5_9STRA</name>
<accession>A0A8T1TTA5</accession>
<dbReference type="AlphaFoldDB" id="A0A8T1TTA5"/>
<dbReference type="EMBL" id="JAENGZ010001902">
    <property type="protein sequence ID" value="KAG6945711.1"/>
    <property type="molecule type" value="Genomic_DNA"/>
</dbReference>
<reference evidence="1" key="1">
    <citation type="submission" date="2021-01" db="EMBL/GenBank/DDBJ databases">
        <title>Phytophthora aleatoria, a newly-described species from Pinus radiata is distinct from Phytophthora cactorum isolates based on comparative genomics.</title>
        <authorList>
            <person name="Mcdougal R."/>
            <person name="Panda P."/>
            <person name="Williams N."/>
            <person name="Studholme D.J."/>
        </authorList>
    </citation>
    <scope>NUCLEOTIDE SEQUENCE</scope>
    <source>
        <strain evidence="1">NZFS 3830</strain>
    </source>
</reference>